<organism evidence="2 3">
    <name type="scientific">Phytophthora fragariaefolia</name>
    <dbReference type="NCBI Taxonomy" id="1490495"/>
    <lineage>
        <taxon>Eukaryota</taxon>
        <taxon>Sar</taxon>
        <taxon>Stramenopiles</taxon>
        <taxon>Oomycota</taxon>
        <taxon>Peronosporomycetes</taxon>
        <taxon>Peronosporales</taxon>
        <taxon>Peronosporaceae</taxon>
        <taxon>Phytophthora</taxon>
    </lineage>
</organism>
<reference evidence="2" key="1">
    <citation type="submission" date="2023-04" db="EMBL/GenBank/DDBJ databases">
        <title>Phytophthora fragariaefolia NBRC 109709.</title>
        <authorList>
            <person name="Ichikawa N."/>
            <person name="Sato H."/>
            <person name="Tonouchi N."/>
        </authorList>
    </citation>
    <scope>NUCLEOTIDE SEQUENCE</scope>
    <source>
        <strain evidence="2">NBRC 109709</strain>
    </source>
</reference>
<sequence length="197" mass="20199">MLARPRLPRLEASDDEAGLATLRRPRRTAAANSNDIQRQLHAGESDSDSEVLGEATAVSSSSGHDRQASSQVTSTSPTQASKDSIVDLASVNSPFSSSMLADDLEGADSSGVERSSTTKQTEAASTLASLSRATKAVVIRALHPGKRPGWSPGDFDSNGTDSTGAGSAATPPNLSNKLVASSDSSVDESTLADPSKS</sequence>
<dbReference type="Proteomes" id="UP001165121">
    <property type="component" value="Unassembled WGS sequence"/>
</dbReference>
<gene>
    <name evidence="2" type="ORF">Pfra01_002543000</name>
</gene>
<feature type="compositionally biased region" description="Polar residues" evidence="1">
    <location>
        <begin position="157"/>
        <end position="188"/>
    </location>
</feature>
<evidence type="ECO:0000313" key="2">
    <source>
        <dbReference type="EMBL" id="GMF58945.1"/>
    </source>
</evidence>
<accession>A0A9W6YBZ7</accession>
<feature type="compositionally biased region" description="Polar residues" evidence="1">
    <location>
        <begin position="57"/>
        <end position="82"/>
    </location>
</feature>
<comment type="caution">
    <text evidence="2">The sequence shown here is derived from an EMBL/GenBank/DDBJ whole genome shotgun (WGS) entry which is preliminary data.</text>
</comment>
<keyword evidence="3" id="KW-1185">Reference proteome</keyword>
<protein>
    <submittedName>
        <fullName evidence="2">Unnamed protein product</fullName>
    </submittedName>
</protein>
<feature type="compositionally biased region" description="Polar residues" evidence="1">
    <location>
        <begin position="90"/>
        <end position="99"/>
    </location>
</feature>
<feature type="region of interest" description="Disordered" evidence="1">
    <location>
        <begin position="1"/>
        <end position="197"/>
    </location>
</feature>
<evidence type="ECO:0000256" key="1">
    <source>
        <dbReference type="SAM" id="MobiDB-lite"/>
    </source>
</evidence>
<evidence type="ECO:0000313" key="3">
    <source>
        <dbReference type="Proteomes" id="UP001165121"/>
    </source>
</evidence>
<feature type="compositionally biased region" description="Low complexity" evidence="1">
    <location>
        <begin position="121"/>
        <end position="136"/>
    </location>
</feature>
<name>A0A9W6YBZ7_9STRA</name>
<dbReference type="AlphaFoldDB" id="A0A9W6YBZ7"/>
<proteinExistence type="predicted"/>
<dbReference type="EMBL" id="BSXT01004788">
    <property type="protein sequence ID" value="GMF58945.1"/>
    <property type="molecule type" value="Genomic_DNA"/>
</dbReference>